<accession>A0A1Y2A188</accession>
<name>A0A1Y2A188_9PLEO</name>
<organism evidence="2 3">
    <name type="scientific">Clohesyomyces aquaticus</name>
    <dbReference type="NCBI Taxonomy" id="1231657"/>
    <lineage>
        <taxon>Eukaryota</taxon>
        <taxon>Fungi</taxon>
        <taxon>Dikarya</taxon>
        <taxon>Ascomycota</taxon>
        <taxon>Pezizomycotina</taxon>
        <taxon>Dothideomycetes</taxon>
        <taxon>Pleosporomycetidae</taxon>
        <taxon>Pleosporales</taxon>
        <taxon>Lindgomycetaceae</taxon>
        <taxon>Clohesyomyces</taxon>
    </lineage>
</organism>
<dbReference type="EMBL" id="MCFA01000019">
    <property type="protein sequence ID" value="ORY16293.1"/>
    <property type="molecule type" value="Genomic_DNA"/>
</dbReference>
<keyword evidence="3" id="KW-1185">Reference proteome</keyword>
<evidence type="ECO:0000256" key="1">
    <source>
        <dbReference type="SAM" id="MobiDB-lite"/>
    </source>
</evidence>
<sequence length="168" mass="18656">MRCCWRLCRTPRDSAFEDRHVEDSHASRMRETFTLNGPSGRGTQKCPPGRESRRATFWQRFGEPRDWGLPTARVLAGWLTTPDAGRHWLSVAINHAHFAPRSRTAKWSVCIFQRVFAFAITLPHAPPARRSCATVTKLAASSPSNKPPSSPPAPDILHSSSAGPGMSR</sequence>
<evidence type="ECO:0000313" key="2">
    <source>
        <dbReference type="EMBL" id="ORY16293.1"/>
    </source>
</evidence>
<feature type="compositionally biased region" description="Pro residues" evidence="1">
    <location>
        <begin position="145"/>
        <end position="154"/>
    </location>
</feature>
<dbReference type="AlphaFoldDB" id="A0A1Y2A188"/>
<reference evidence="2 3" key="1">
    <citation type="submission" date="2016-07" db="EMBL/GenBank/DDBJ databases">
        <title>Pervasive Adenine N6-methylation of Active Genes in Fungi.</title>
        <authorList>
            <consortium name="DOE Joint Genome Institute"/>
            <person name="Mondo S.J."/>
            <person name="Dannebaum R.O."/>
            <person name="Kuo R.C."/>
            <person name="Labutti K."/>
            <person name="Haridas S."/>
            <person name="Kuo A."/>
            <person name="Salamov A."/>
            <person name="Ahrendt S.R."/>
            <person name="Lipzen A."/>
            <person name="Sullivan W."/>
            <person name="Andreopoulos W.B."/>
            <person name="Clum A."/>
            <person name="Lindquist E."/>
            <person name="Daum C."/>
            <person name="Ramamoorthy G.K."/>
            <person name="Gryganskyi A."/>
            <person name="Culley D."/>
            <person name="Magnuson J.K."/>
            <person name="James T.Y."/>
            <person name="O'Malley M.A."/>
            <person name="Stajich J.E."/>
            <person name="Spatafora J.W."/>
            <person name="Visel A."/>
            <person name="Grigoriev I.V."/>
        </authorList>
    </citation>
    <scope>NUCLEOTIDE SEQUENCE [LARGE SCALE GENOMIC DNA]</scope>
    <source>
        <strain evidence="2 3">CBS 115471</strain>
    </source>
</reference>
<comment type="caution">
    <text evidence="2">The sequence shown here is derived from an EMBL/GenBank/DDBJ whole genome shotgun (WGS) entry which is preliminary data.</text>
</comment>
<proteinExistence type="predicted"/>
<evidence type="ECO:0000313" key="3">
    <source>
        <dbReference type="Proteomes" id="UP000193144"/>
    </source>
</evidence>
<dbReference type="Proteomes" id="UP000193144">
    <property type="component" value="Unassembled WGS sequence"/>
</dbReference>
<feature type="region of interest" description="Disordered" evidence="1">
    <location>
        <begin position="135"/>
        <end position="168"/>
    </location>
</feature>
<protein>
    <submittedName>
        <fullName evidence="2">Uncharacterized protein</fullName>
    </submittedName>
</protein>
<gene>
    <name evidence="2" type="ORF">BCR34DRAFT_638793</name>
</gene>